<dbReference type="EMBL" id="KK853332">
    <property type="protein sequence ID" value="KDR08395.1"/>
    <property type="molecule type" value="Genomic_DNA"/>
</dbReference>
<evidence type="ECO:0000256" key="2">
    <source>
        <dbReference type="ARBA" id="ARBA00004604"/>
    </source>
</evidence>
<dbReference type="STRING" id="136037.A0A067QKG4"/>
<evidence type="ECO:0000256" key="3">
    <source>
        <dbReference type="ARBA" id="ARBA00016738"/>
    </source>
</evidence>
<reference evidence="11 12" key="1">
    <citation type="journal article" date="2014" name="Nat. Commun.">
        <title>Molecular traces of alternative social organization in a termite genome.</title>
        <authorList>
            <person name="Terrapon N."/>
            <person name="Li C."/>
            <person name="Robertson H.M."/>
            <person name="Ji L."/>
            <person name="Meng X."/>
            <person name="Booth W."/>
            <person name="Chen Z."/>
            <person name="Childers C.P."/>
            <person name="Glastad K.M."/>
            <person name="Gokhale K."/>
            <person name="Gowin J."/>
            <person name="Gronenberg W."/>
            <person name="Hermansen R.A."/>
            <person name="Hu H."/>
            <person name="Hunt B.G."/>
            <person name="Huylmans A.K."/>
            <person name="Khalil S.M."/>
            <person name="Mitchell R.D."/>
            <person name="Munoz-Torres M.C."/>
            <person name="Mustard J.A."/>
            <person name="Pan H."/>
            <person name="Reese J.T."/>
            <person name="Scharf M.E."/>
            <person name="Sun F."/>
            <person name="Vogel H."/>
            <person name="Xiao J."/>
            <person name="Yang W."/>
            <person name="Yang Z."/>
            <person name="Yang Z."/>
            <person name="Zhou J."/>
            <person name="Zhu J."/>
            <person name="Brent C.S."/>
            <person name="Elsik C.G."/>
            <person name="Goodisman M.A."/>
            <person name="Liberles D.A."/>
            <person name="Roe R.M."/>
            <person name="Vargo E.L."/>
            <person name="Vilcinskas A."/>
            <person name="Wang J."/>
            <person name="Bornberg-Bauer E."/>
            <person name="Korb J."/>
            <person name="Zhang G."/>
            <person name="Liebig J."/>
        </authorList>
    </citation>
    <scope>NUCLEOTIDE SEQUENCE [LARGE SCALE GENOMIC DNA]</scope>
    <source>
        <tissue evidence="11">Whole organism</tissue>
    </source>
</reference>
<keyword evidence="6" id="KW-0164">Citrullination</keyword>
<keyword evidence="5" id="KW-0597">Phosphoprotein</keyword>
<protein>
    <recommendedName>
        <fullName evidence="3">Coiled-coil domain-containing protein 86</fullName>
    </recommendedName>
</protein>
<keyword evidence="8" id="KW-0539">Nucleus</keyword>
<feature type="compositionally biased region" description="Acidic residues" evidence="10">
    <location>
        <begin position="21"/>
        <end position="33"/>
    </location>
</feature>
<dbReference type="InterPro" id="IPR026570">
    <property type="entry name" value="CCDC86"/>
</dbReference>
<organism evidence="11 12">
    <name type="scientific">Zootermopsis nevadensis</name>
    <name type="common">Dampwood termite</name>
    <dbReference type="NCBI Taxonomy" id="136037"/>
    <lineage>
        <taxon>Eukaryota</taxon>
        <taxon>Metazoa</taxon>
        <taxon>Ecdysozoa</taxon>
        <taxon>Arthropoda</taxon>
        <taxon>Hexapoda</taxon>
        <taxon>Insecta</taxon>
        <taxon>Pterygota</taxon>
        <taxon>Neoptera</taxon>
        <taxon>Polyneoptera</taxon>
        <taxon>Dictyoptera</taxon>
        <taxon>Blattodea</taxon>
        <taxon>Blattoidea</taxon>
        <taxon>Termitoidae</taxon>
        <taxon>Termopsidae</taxon>
        <taxon>Zootermopsis</taxon>
    </lineage>
</organism>
<sequence>MEVIKFEDIISHAAASRIERIEEESKEEDDSDNSSDNSSVESINKQKSHIPRGRPKSGRVWKQRKSKFSSIIKTRGIRRSKEKKDLLRLELKQVKQHSRALIEERKKEKEEKQFRRKENLKRQEENRLKSEIVQVITNTSKIKRMKKKQLRQVEKRDTTTFVKKF</sequence>
<keyword evidence="4" id="KW-0158">Chromosome</keyword>
<dbReference type="FunCoup" id="A0A067QKG4">
    <property type="interactions" value="286"/>
</dbReference>
<dbReference type="AlphaFoldDB" id="A0A067QKG4"/>
<keyword evidence="12" id="KW-1185">Reference proteome</keyword>
<feature type="compositionally biased region" description="Basic residues" evidence="10">
    <location>
        <begin position="46"/>
        <end position="67"/>
    </location>
</feature>
<dbReference type="eggNOG" id="KOG4538">
    <property type="taxonomic scope" value="Eukaryota"/>
</dbReference>
<feature type="compositionally biased region" description="Low complexity" evidence="10">
    <location>
        <begin position="34"/>
        <end position="45"/>
    </location>
</feature>
<dbReference type="OMA" id="MIQKRDT"/>
<dbReference type="OrthoDB" id="277961at2759"/>
<keyword evidence="7" id="KW-0175">Coiled coil</keyword>
<feature type="region of interest" description="Disordered" evidence="10">
    <location>
        <begin position="102"/>
        <end position="123"/>
    </location>
</feature>
<dbReference type="PANTHER" id="PTHR13557">
    <property type="entry name" value="COILED-COIL DOMAIN-CONTAINING PROTEIN 86"/>
    <property type="match status" value="1"/>
</dbReference>
<gene>
    <name evidence="11" type="ORF">L798_00810</name>
</gene>
<evidence type="ECO:0000256" key="4">
    <source>
        <dbReference type="ARBA" id="ARBA00022454"/>
    </source>
</evidence>
<evidence type="ECO:0000256" key="10">
    <source>
        <dbReference type="SAM" id="MobiDB-lite"/>
    </source>
</evidence>
<feature type="region of interest" description="Disordered" evidence="10">
    <location>
        <begin position="17"/>
        <end position="67"/>
    </location>
</feature>
<name>A0A067QKG4_ZOONE</name>
<comment type="function">
    <text evidence="9">Required for proper chromosome segregation during mitosis and error-free mitotic progression.</text>
</comment>
<evidence type="ECO:0000313" key="11">
    <source>
        <dbReference type="EMBL" id="KDR08395.1"/>
    </source>
</evidence>
<dbReference type="GO" id="GO:0005694">
    <property type="term" value="C:chromosome"/>
    <property type="evidence" value="ECO:0007669"/>
    <property type="project" value="UniProtKB-SubCell"/>
</dbReference>
<evidence type="ECO:0000256" key="6">
    <source>
        <dbReference type="ARBA" id="ARBA00022934"/>
    </source>
</evidence>
<proteinExistence type="predicted"/>
<comment type="subcellular location">
    <subcellularLocation>
        <location evidence="1">Chromosome</location>
    </subcellularLocation>
    <subcellularLocation>
        <location evidence="2">Nucleus</location>
        <location evidence="2">Nucleolus</location>
    </subcellularLocation>
</comment>
<dbReference type="GO" id="GO:0005730">
    <property type="term" value="C:nucleolus"/>
    <property type="evidence" value="ECO:0007669"/>
    <property type="project" value="UniProtKB-SubCell"/>
</dbReference>
<evidence type="ECO:0000256" key="8">
    <source>
        <dbReference type="ARBA" id="ARBA00023242"/>
    </source>
</evidence>
<evidence type="ECO:0000256" key="7">
    <source>
        <dbReference type="ARBA" id="ARBA00023054"/>
    </source>
</evidence>
<evidence type="ECO:0000256" key="9">
    <source>
        <dbReference type="ARBA" id="ARBA00093307"/>
    </source>
</evidence>
<evidence type="ECO:0000313" key="12">
    <source>
        <dbReference type="Proteomes" id="UP000027135"/>
    </source>
</evidence>
<evidence type="ECO:0000256" key="5">
    <source>
        <dbReference type="ARBA" id="ARBA00022553"/>
    </source>
</evidence>
<dbReference type="Proteomes" id="UP000027135">
    <property type="component" value="Unassembled WGS sequence"/>
</dbReference>
<dbReference type="InParanoid" id="A0A067QKG4"/>
<accession>A0A067QKG4</accession>
<evidence type="ECO:0000256" key="1">
    <source>
        <dbReference type="ARBA" id="ARBA00004286"/>
    </source>
</evidence>
<dbReference type="PANTHER" id="PTHR13557:SF1">
    <property type="entry name" value="COILED-COIL DOMAIN-CONTAINING PROTEIN 86"/>
    <property type="match status" value="1"/>
</dbReference>